<gene>
    <name evidence="1" type="ORF">BG006_010565</name>
</gene>
<name>A0A9P5SCY3_9FUNG</name>
<dbReference type="Proteomes" id="UP000696485">
    <property type="component" value="Unassembled WGS sequence"/>
</dbReference>
<evidence type="ECO:0000313" key="1">
    <source>
        <dbReference type="EMBL" id="KAF9325972.1"/>
    </source>
</evidence>
<dbReference type="AlphaFoldDB" id="A0A9P5SCY3"/>
<evidence type="ECO:0000313" key="2">
    <source>
        <dbReference type="Proteomes" id="UP000696485"/>
    </source>
</evidence>
<reference evidence="1" key="1">
    <citation type="journal article" date="2020" name="Fungal Divers.">
        <title>Resolving the Mortierellaceae phylogeny through synthesis of multi-gene phylogenetics and phylogenomics.</title>
        <authorList>
            <person name="Vandepol N."/>
            <person name="Liber J."/>
            <person name="Desiro A."/>
            <person name="Na H."/>
            <person name="Kennedy M."/>
            <person name="Barry K."/>
            <person name="Grigoriev I.V."/>
            <person name="Miller A.N."/>
            <person name="O'Donnell K."/>
            <person name="Stajich J.E."/>
            <person name="Bonito G."/>
        </authorList>
    </citation>
    <scope>NUCLEOTIDE SEQUENCE</scope>
    <source>
        <strain evidence="1">NVP1</strain>
    </source>
</reference>
<organism evidence="1 2">
    <name type="scientific">Podila minutissima</name>
    <dbReference type="NCBI Taxonomy" id="64525"/>
    <lineage>
        <taxon>Eukaryota</taxon>
        <taxon>Fungi</taxon>
        <taxon>Fungi incertae sedis</taxon>
        <taxon>Mucoromycota</taxon>
        <taxon>Mortierellomycotina</taxon>
        <taxon>Mortierellomycetes</taxon>
        <taxon>Mortierellales</taxon>
        <taxon>Mortierellaceae</taxon>
        <taxon>Podila</taxon>
    </lineage>
</organism>
<keyword evidence="2" id="KW-1185">Reference proteome</keyword>
<protein>
    <submittedName>
        <fullName evidence="1">Uncharacterized protein</fullName>
    </submittedName>
</protein>
<comment type="caution">
    <text evidence="1">The sequence shown here is derived from an EMBL/GenBank/DDBJ whole genome shotgun (WGS) entry which is preliminary data.</text>
</comment>
<accession>A0A9P5SCY3</accession>
<sequence>MHGSSGWSFRELFDVHGETIELEAELINRTTRGIPGPMDDSRAFIWAKLGAMLLQCYPENLHKITFDICDAHRYLPLADRLEKLGTVFLHYFRGLTNGHAQDTISFLSRDRIAYPRKKPVQIEFGVEWEASWNQKHASERQRQQSWIKLIKSVGHPVQIDARRCPEFYEDILEGIELDALETFVDTDRYHRCVALKYLQLNLIGSNVLLCSKDDSTAPSIAPPTETQPAALNARLQTESKLKSIVLKGCWRIPLDVLTSLFTDYAPDVTALRVERIEDDLDLVGPGGTQ</sequence>
<proteinExistence type="predicted"/>
<dbReference type="EMBL" id="JAAAUY010000843">
    <property type="protein sequence ID" value="KAF9325972.1"/>
    <property type="molecule type" value="Genomic_DNA"/>
</dbReference>